<keyword evidence="4" id="KW-0804">Transcription</keyword>
<dbReference type="AlphaFoldDB" id="A0A8S1ZQ69"/>
<dbReference type="Gene3D" id="3.40.50.1820">
    <property type="entry name" value="alpha/beta hydrolase"/>
    <property type="match status" value="1"/>
</dbReference>
<accession>A0A8S1ZQ69</accession>
<keyword evidence="3" id="KW-0238">DNA-binding</keyword>
<dbReference type="Pfam" id="PF02230">
    <property type="entry name" value="Abhydrolase_2"/>
    <property type="match status" value="1"/>
</dbReference>
<dbReference type="GO" id="GO:0046983">
    <property type="term" value="F:protein dimerization activity"/>
    <property type="evidence" value="ECO:0007669"/>
    <property type="project" value="InterPro"/>
</dbReference>
<dbReference type="SMART" id="SM00432">
    <property type="entry name" value="MADS"/>
    <property type="match status" value="1"/>
</dbReference>
<evidence type="ECO:0000313" key="8">
    <source>
        <dbReference type="EMBL" id="CAE5959586.1"/>
    </source>
</evidence>
<dbReference type="PANTHER" id="PTHR46234">
    <property type="entry name" value="ALPHA/BETA-HYDROLASES SUPERFAMILY PROTEIN"/>
    <property type="match status" value="1"/>
</dbReference>
<evidence type="ECO:0000313" key="9">
    <source>
        <dbReference type="Proteomes" id="UP000682877"/>
    </source>
</evidence>
<feature type="coiled-coil region" evidence="6">
    <location>
        <begin position="78"/>
        <end position="108"/>
    </location>
</feature>
<evidence type="ECO:0000256" key="4">
    <source>
        <dbReference type="ARBA" id="ARBA00023163"/>
    </source>
</evidence>
<dbReference type="PRINTS" id="PR00404">
    <property type="entry name" value="MADSDOMAIN"/>
</dbReference>
<dbReference type="SUPFAM" id="SSF55455">
    <property type="entry name" value="SRF-like"/>
    <property type="match status" value="1"/>
</dbReference>
<keyword evidence="6" id="KW-0175">Coiled coil</keyword>
<dbReference type="InterPro" id="IPR003140">
    <property type="entry name" value="PLipase/COase/thioEstase"/>
</dbReference>
<dbReference type="Pfam" id="PF00319">
    <property type="entry name" value="SRF-TF"/>
    <property type="match status" value="1"/>
</dbReference>
<reference evidence="8" key="1">
    <citation type="submission" date="2021-01" db="EMBL/GenBank/DDBJ databases">
        <authorList>
            <person name="Bezrukov I."/>
        </authorList>
    </citation>
    <scope>NUCLEOTIDE SEQUENCE</scope>
</reference>
<keyword evidence="5" id="KW-0539">Nucleus</keyword>
<sequence>MGRRKIEIKRIENSIERKATFLRLRDDIFKKADALEKLCHVEVNVLVISPTNVPYTYGNPCFNDVVEHIQNPSASSKLDSLMKELEHIKELEEVLTKRQQRNREKSNMKRIVDLKLEDLVAFKRKLEAFQAGLKRKHVEMEYFSSPSMLSKNTKKKKIRTEFLPDRAGSTRFARQMGLKNIKWICPTAPSRPITILGGMETNAWFDIAEISENMQDDVESLNRAALSIANLLSEEPPNIMIGIGGTGLGAAQALYLASKSCYDTNQRLQIKPRVVIGLNGWLPVWRSLQNNIASNPGGRDRPISLPILLTHSNDVVPYEFTHKCAHSLLMAGFQSTLRKYEGEHNWDEVKQWLRHYLGL</sequence>
<name>A0A8S1ZQ69_ARAAE</name>
<dbReference type="Gene3D" id="3.40.1810.10">
    <property type="entry name" value="Transcription factor, MADS-box"/>
    <property type="match status" value="1"/>
</dbReference>
<dbReference type="InterPro" id="IPR036879">
    <property type="entry name" value="TF_MADSbox_sf"/>
</dbReference>
<dbReference type="EMBL" id="LR999451">
    <property type="protein sequence ID" value="CAE5959586.1"/>
    <property type="molecule type" value="Genomic_DNA"/>
</dbReference>
<dbReference type="Proteomes" id="UP000682877">
    <property type="component" value="Chromosome 1"/>
</dbReference>
<evidence type="ECO:0000256" key="6">
    <source>
        <dbReference type="SAM" id="Coils"/>
    </source>
</evidence>
<organism evidence="8 9">
    <name type="scientific">Arabidopsis arenosa</name>
    <name type="common">Sand rock-cress</name>
    <name type="synonym">Cardaminopsis arenosa</name>
    <dbReference type="NCBI Taxonomy" id="38785"/>
    <lineage>
        <taxon>Eukaryota</taxon>
        <taxon>Viridiplantae</taxon>
        <taxon>Streptophyta</taxon>
        <taxon>Embryophyta</taxon>
        <taxon>Tracheophyta</taxon>
        <taxon>Spermatophyta</taxon>
        <taxon>Magnoliopsida</taxon>
        <taxon>eudicotyledons</taxon>
        <taxon>Gunneridae</taxon>
        <taxon>Pentapetalae</taxon>
        <taxon>rosids</taxon>
        <taxon>malvids</taxon>
        <taxon>Brassicales</taxon>
        <taxon>Brassicaceae</taxon>
        <taxon>Camelineae</taxon>
        <taxon>Arabidopsis</taxon>
    </lineage>
</organism>
<dbReference type="InterPro" id="IPR002100">
    <property type="entry name" value="TF_MADSbox"/>
</dbReference>
<keyword evidence="9" id="KW-1185">Reference proteome</keyword>
<feature type="domain" description="MADS-box" evidence="7">
    <location>
        <begin position="1"/>
        <end position="61"/>
    </location>
</feature>
<gene>
    <name evidence="8" type="ORF">AARE701A_LOCUS3095</name>
</gene>
<evidence type="ECO:0000256" key="1">
    <source>
        <dbReference type="ARBA" id="ARBA00004123"/>
    </source>
</evidence>
<keyword evidence="2" id="KW-0805">Transcription regulation</keyword>
<dbReference type="GO" id="GO:0016787">
    <property type="term" value="F:hydrolase activity"/>
    <property type="evidence" value="ECO:0007669"/>
    <property type="project" value="InterPro"/>
</dbReference>
<dbReference type="GO" id="GO:0003677">
    <property type="term" value="F:DNA binding"/>
    <property type="evidence" value="ECO:0007669"/>
    <property type="project" value="UniProtKB-KW"/>
</dbReference>
<evidence type="ECO:0000256" key="2">
    <source>
        <dbReference type="ARBA" id="ARBA00023015"/>
    </source>
</evidence>
<protein>
    <recommendedName>
        <fullName evidence="7">MADS-box domain-containing protein</fullName>
    </recommendedName>
</protein>
<dbReference type="GO" id="GO:0005634">
    <property type="term" value="C:nucleus"/>
    <property type="evidence" value="ECO:0007669"/>
    <property type="project" value="UniProtKB-SubCell"/>
</dbReference>
<evidence type="ECO:0000256" key="3">
    <source>
        <dbReference type="ARBA" id="ARBA00023125"/>
    </source>
</evidence>
<proteinExistence type="predicted"/>
<comment type="subcellular location">
    <subcellularLocation>
        <location evidence="1">Nucleus</location>
    </subcellularLocation>
</comment>
<dbReference type="SUPFAM" id="SSF53474">
    <property type="entry name" value="alpha/beta-Hydrolases"/>
    <property type="match status" value="1"/>
</dbReference>
<evidence type="ECO:0000259" key="7">
    <source>
        <dbReference type="PROSITE" id="PS50066"/>
    </source>
</evidence>
<dbReference type="PROSITE" id="PS50066">
    <property type="entry name" value="MADS_BOX_2"/>
    <property type="match status" value="1"/>
</dbReference>
<dbReference type="InterPro" id="IPR029058">
    <property type="entry name" value="AB_hydrolase_fold"/>
</dbReference>
<evidence type="ECO:0000256" key="5">
    <source>
        <dbReference type="ARBA" id="ARBA00023242"/>
    </source>
</evidence>